<organism evidence="2 3">
    <name type="scientific">Trichonephila inaurata madagascariensis</name>
    <dbReference type="NCBI Taxonomy" id="2747483"/>
    <lineage>
        <taxon>Eukaryota</taxon>
        <taxon>Metazoa</taxon>
        <taxon>Ecdysozoa</taxon>
        <taxon>Arthropoda</taxon>
        <taxon>Chelicerata</taxon>
        <taxon>Arachnida</taxon>
        <taxon>Araneae</taxon>
        <taxon>Araneomorphae</taxon>
        <taxon>Entelegynae</taxon>
        <taxon>Araneoidea</taxon>
        <taxon>Nephilidae</taxon>
        <taxon>Trichonephila</taxon>
        <taxon>Trichonephila inaurata</taxon>
    </lineage>
</organism>
<comment type="caution">
    <text evidence="2">The sequence shown here is derived from an EMBL/GenBank/DDBJ whole genome shotgun (WGS) entry which is preliminary data.</text>
</comment>
<dbReference type="Proteomes" id="UP000886998">
    <property type="component" value="Unassembled WGS sequence"/>
</dbReference>
<protein>
    <submittedName>
        <fullName evidence="2">Uncharacterized protein</fullName>
    </submittedName>
</protein>
<dbReference type="AlphaFoldDB" id="A0A8X6WWG6"/>
<sequence>MDNFANRVEQSQGIQMDDLEIEEAQDAWLEELQKMEQVSLSPLKVEDEAEQYSWLKEQEKVEQMPLAQPNVDEASEDTQWNTLDSVKSENELRQKPRVGVQPQPAPGVQPQPAPGVQPQPAPGVQPQPAPGVQPRNFRGWGVIRFGSDPPMLFSFLGHPMILKQPPGQPRDPFLRPVYLRFLQAPEIVLQQERWQVRGKPNRICHQMRDDPDERTIEGPNRRTLLFIGITLFVSAVLFRSRN</sequence>
<keyword evidence="3" id="KW-1185">Reference proteome</keyword>
<reference evidence="2" key="1">
    <citation type="submission" date="2020-08" db="EMBL/GenBank/DDBJ databases">
        <title>Multicomponent nature underlies the extraordinary mechanical properties of spider dragline silk.</title>
        <authorList>
            <person name="Kono N."/>
            <person name="Nakamura H."/>
            <person name="Mori M."/>
            <person name="Yoshida Y."/>
            <person name="Ohtoshi R."/>
            <person name="Malay A.D."/>
            <person name="Moran D.A.P."/>
            <person name="Tomita M."/>
            <person name="Numata K."/>
            <person name="Arakawa K."/>
        </authorList>
    </citation>
    <scope>NUCLEOTIDE SEQUENCE</scope>
</reference>
<feature type="region of interest" description="Disordered" evidence="1">
    <location>
        <begin position="86"/>
        <end position="133"/>
    </location>
</feature>
<dbReference type="EMBL" id="BMAV01003210">
    <property type="protein sequence ID" value="GFY42652.1"/>
    <property type="molecule type" value="Genomic_DNA"/>
</dbReference>
<evidence type="ECO:0000313" key="3">
    <source>
        <dbReference type="Proteomes" id="UP000886998"/>
    </source>
</evidence>
<evidence type="ECO:0000313" key="2">
    <source>
        <dbReference type="EMBL" id="GFY42652.1"/>
    </source>
</evidence>
<name>A0A8X6WWG6_9ARAC</name>
<proteinExistence type="predicted"/>
<feature type="compositionally biased region" description="Pro residues" evidence="1">
    <location>
        <begin position="103"/>
        <end position="131"/>
    </location>
</feature>
<gene>
    <name evidence="2" type="primary">NCL1_51804</name>
    <name evidence="2" type="ORF">TNIN_407401</name>
</gene>
<accession>A0A8X6WWG6</accession>
<feature type="region of interest" description="Disordered" evidence="1">
    <location>
        <begin position="60"/>
        <end position="79"/>
    </location>
</feature>
<evidence type="ECO:0000256" key="1">
    <source>
        <dbReference type="SAM" id="MobiDB-lite"/>
    </source>
</evidence>
<dbReference type="OrthoDB" id="10565023at2759"/>